<dbReference type="GeneID" id="76209519"/>
<reference evidence="2 3" key="1">
    <citation type="submission" date="2018-05" db="EMBL/GenBank/DDBJ databases">
        <title>genome sequencing of Nitrosopumilus sp. NM25.</title>
        <authorList>
            <person name="Mori K."/>
            <person name="Nakagawa T."/>
        </authorList>
    </citation>
    <scope>NUCLEOTIDE SEQUENCE [LARGE SCALE GENOMIC DNA]</scope>
    <source>
        <strain evidence="2 3">NM25</strain>
    </source>
</reference>
<keyword evidence="1" id="KW-0812">Transmembrane</keyword>
<evidence type="ECO:0000256" key="1">
    <source>
        <dbReference type="SAM" id="Phobius"/>
    </source>
</evidence>
<dbReference type="Proteomes" id="UP000245829">
    <property type="component" value="Unassembled WGS sequence"/>
</dbReference>
<protein>
    <submittedName>
        <fullName evidence="2">Uncharacterized protein</fullName>
    </submittedName>
</protein>
<evidence type="ECO:0000313" key="2">
    <source>
        <dbReference type="EMBL" id="GBH33397.1"/>
    </source>
</evidence>
<keyword evidence="3" id="KW-1185">Reference proteome</keyword>
<dbReference type="RefSeq" id="WP_146195960.1">
    <property type="nucleotide sequence ID" value="NZ_AP026695.1"/>
</dbReference>
<gene>
    <name evidence="2" type="ORF">NZNM25_01880</name>
</gene>
<name>A0A2S2KPA1_9ARCH</name>
<sequence>MKTRIKIIFILVIVVGLLLAANFTVYEEGDFDSLQDEVVIVCDINWLQKPINCKPVFPEGFDFNAGTGFITSESNWP</sequence>
<evidence type="ECO:0000313" key="3">
    <source>
        <dbReference type="Proteomes" id="UP000245829"/>
    </source>
</evidence>
<keyword evidence="1" id="KW-0472">Membrane</keyword>
<dbReference type="EMBL" id="BGKI01000001">
    <property type="protein sequence ID" value="GBH33397.1"/>
    <property type="molecule type" value="Genomic_DNA"/>
</dbReference>
<dbReference type="AlphaFoldDB" id="A0A2S2KPA1"/>
<accession>A0A2S2KPA1</accession>
<feature type="transmembrane region" description="Helical" evidence="1">
    <location>
        <begin position="7"/>
        <end position="26"/>
    </location>
</feature>
<organism evidence="2 3">
    <name type="scientific">Nitrosopumilus zosterae</name>
    <dbReference type="NCBI Taxonomy" id="718286"/>
    <lineage>
        <taxon>Archaea</taxon>
        <taxon>Nitrososphaerota</taxon>
        <taxon>Nitrososphaeria</taxon>
        <taxon>Nitrosopumilales</taxon>
        <taxon>Nitrosopumilaceae</taxon>
        <taxon>Nitrosopumilus</taxon>
    </lineage>
</organism>
<keyword evidence="1" id="KW-1133">Transmembrane helix</keyword>
<comment type="caution">
    <text evidence="2">The sequence shown here is derived from an EMBL/GenBank/DDBJ whole genome shotgun (WGS) entry which is preliminary data.</text>
</comment>
<proteinExistence type="predicted"/>